<keyword evidence="5" id="KW-0460">Magnesium</keyword>
<comment type="caution">
    <text evidence="6">The sequence shown here is derived from an EMBL/GenBank/DDBJ whole genome shotgun (WGS) entry which is preliminary data.</text>
</comment>
<proteinExistence type="inferred from homology"/>
<keyword evidence="3" id="KW-0479">Metal-binding</keyword>
<dbReference type="PANTHER" id="PTHR20889">
    <property type="entry name" value="PHOSPHATASE, ORPHAN 1, 2"/>
    <property type="match status" value="1"/>
</dbReference>
<evidence type="ECO:0000256" key="3">
    <source>
        <dbReference type="ARBA" id="ARBA00022723"/>
    </source>
</evidence>
<dbReference type="SUPFAM" id="SSF56784">
    <property type="entry name" value="HAD-like"/>
    <property type="match status" value="1"/>
</dbReference>
<evidence type="ECO:0000256" key="2">
    <source>
        <dbReference type="ARBA" id="ARBA00008541"/>
    </source>
</evidence>
<dbReference type="EMBL" id="CALNXI010000062">
    <property type="protein sequence ID" value="CAH3017438.1"/>
    <property type="molecule type" value="Genomic_DNA"/>
</dbReference>
<dbReference type="NCBIfam" id="TIGR01488">
    <property type="entry name" value="HAD-SF-IB"/>
    <property type="match status" value="1"/>
</dbReference>
<keyword evidence="4" id="KW-0378">Hydrolase</keyword>
<evidence type="ECO:0000256" key="1">
    <source>
        <dbReference type="ARBA" id="ARBA00001946"/>
    </source>
</evidence>
<comment type="similarity">
    <text evidence="2">Belongs to the HAD-like hydrolase superfamily. PHOSPHO family.</text>
</comment>
<dbReference type="Proteomes" id="UP001159427">
    <property type="component" value="Unassembled WGS sequence"/>
</dbReference>
<evidence type="ECO:0000256" key="4">
    <source>
        <dbReference type="ARBA" id="ARBA00022801"/>
    </source>
</evidence>
<organism evidence="6 7">
    <name type="scientific">Porites evermanni</name>
    <dbReference type="NCBI Taxonomy" id="104178"/>
    <lineage>
        <taxon>Eukaryota</taxon>
        <taxon>Metazoa</taxon>
        <taxon>Cnidaria</taxon>
        <taxon>Anthozoa</taxon>
        <taxon>Hexacorallia</taxon>
        <taxon>Scleractinia</taxon>
        <taxon>Fungiina</taxon>
        <taxon>Poritidae</taxon>
        <taxon>Porites</taxon>
    </lineage>
</organism>
<accession>A0ABN8LQT7</accession>
<reference evidence="6 7" key="1">
    <citation type="submission" date="2022-05" db="EMBL/GenBank/DDBJ databases">
        <authorList>
            <consortium name="Genoscope - CEA"/>
            <person name="William W."/>
        </authorList>
    </citation>
    <scope>NUCLEOTIDE SEQUENCE [LARGE SCALE GENOMIC DNA]</scope>
</reference>
<dbReference type="Gene3D" id="3.40.50.1000">
    <property type="entry name" value="HAD superfamily/HAD-like"/>
    <property type="match status" value="1"/>
</dbReference>
<evidence type="ECO:0008006" key="8">
    <source>
        <dbReference type="Google" id="ProtNLM"/>
    </source>
</evidence>
<dbReference type="NCBIfam" id="TIGR01489">
    <property type="entry name" value="DKMTPPase-SF"/>
    <property type="match status" value="1"/>
</dbReference>
<dbReference type="PIRSF" id="PIRSF031051">
    <property type="entry name" value="PyrdxlP_Pase_PHOSPHO2"/>
    <property type="match status" value="1"/>
</dbReference>
<dbReference type="InterPro" id="IPR016965">
    <property type="entry name" value="Pase_PHOSPHO-typ"/>
</dbReference>
<evidence type="ECO:0000256" key="5">
    <source>
        <dbReference type="ARBA" id="ARBA00022842"/>
    </source>
</evidence>
<dbReference type="InterPro" id="IPR006384">
    <property type="entry name" value="HAD_hydro_PyrdxlP_Pase-like"/>
</dbReference>
<evidence type="ECO:0000313" key="6">
    <source>
        <dbReference type="EMBL" id="CAH3017438.1"/>
    </source>
</evidence>
<evidence type="ECO:0000313" key="7">
    <source>
        <dbReference type="Proteomes" id="UP001159427"/>
    </source>
</evidence>
<dbReference type="InterPro" id="IPR023214">
    <property type="entry name" value="HAD_sf"/>
</dbReference>
<comment type="cofactor">
    <cofactor evidence="1">
        <name>Mg(2+)</name>
        <dbReference type="ChEBI" id="CHEBI:18420"/>
    </cofactor>
</comment>
<dbReference type="PANTHER" id="PTHR20889:SF12">
    <property type="entry name" value="LP01149P"/>
    <property type="match status" value="1"/>
</dbReference>
<name>A0ABN8LQT7_9CNID</name>
<keyword evidence="7" id="KW-1185">Reference proteome</keyword>
<dbReference type="Pfam" id="PF06888">
    <property type="entry name" value="Put_Phosphatase"/>
    <property type="match status" value="1"/>
</dbReference>
<dbReference type="InterPro" id="IPR036412">
    <property type="entry name" value="HAD-like_sf"/>
</dbReference>
<sequence length="246" mass="28413">MESHKSPIYNKVKQARLLAVFDFDHTLVDGNTDTWITKLHPCTMQLIREHQQYGWCWTNIMDKVFEVLHSEKFLKNDFVTCLESLKFTAGMKETCNYLQSNSVSTIIISDSNSYFIDHLLERDSLHCTFCSIYTNPAGWRSDGRLHVERFHEHECTVCPLNLCKRKVLQTHLADCAERYESIVYVGDGHGDLCPSLALKPGDYILARDGYKLLKYLKGEKGEEVKADVIPWSSGFEVLQFFQQLCE</sequence>
<gene>
    <name evidence="6" type="ORF">PEVE_00037594</name>
</gene>
<protein>
    <recommendedName>
        <fullName evidence="8">Pyridoxal phosphate phosphatase PHOSPHO2</fullName>
    </recommendedName>
</protein>